<dbReference type="Gene3D" id="3.30.565.10">
    <property type="entry name" value="Histidine kinase-like ATPase, C-terminal domain"/>
    <property type="match status" value="1"/>
</dbReference>
<evidence type="ECO:0000256" key="1">
    <source>
        <dbReference type="ARBA" id="ARBA00000085"/>
    </source>
</evidence>
<keyword evidence="5 13" id="KW-0808">Transferase</keyword>
<dbReference type="GeneID" id="75079537"/>
<gene>
    <name evidence="13" type="primary">graS_1</name>
    <name evidence="13" type="ORF">ERS852476_00591</name>
</gene>
<evidence type="ECO:0000313" key="14">
    <source>
        <dbReference type="Proteomes" id="UP000095645"/>
    </source>
</evidence>
<reference evidence="13 14" key="1">
    <citation type="submission" date="2015-09" db="EMBL/GenBank/DDBJ databases">
        <authorList>
            <consortium name="Pathogen Informatics"/>
        </authorList>
    </citation>
    <scope>NUCLEOTIDE SEQUENCE [LARGE SCALE GENOMIC DNA]</scope>
    <source>
        <strain evidence="13 14">2789STDY5834861</strain>
    </source>
</reference>
<feature type="transmembrane region" description="Helical" evidence="11">
    <location>
        <begin position="16"/>
        <end position="34"/>
    </location>
</feature>
<sequence length="363" mass="41060">MKKFNTLLTYVSSNRIWLITLGCLDLFFAFLAWVAYPGDFLSLVGLMIFVSLAAFVIPFVISIHKRSKIDAAFRRFLLEPDDTNEYLLCESAPASMRPYIHELAHHLRMQEGYVNEQQLKVANYESYIENWVHEIKKPLSLMTLLLDNRKVEMSPLVHTRMLYVRDHVRQNVEQILYFSRLGAAHKDCYFEPILILETCREAVEDNLSLLEEAQFSVTYSGNDCNVISNKKGFMFILGQIISNSVKYAVKDTAPAIQFSVTDNPESGQITLSVSDNGTGIPASDLPFVFDKGFTGDAGSFLSRSTGMGLYLVQKMAKDLAIDLQITSQLSCGTTIILMFPKVQYPVRRFDDATADSYANTKEK</sequence>
<keyword evidence="6 11" id="KW-0812">Transmembrane</keyword>
<dbReference type="PANTHER" id="PTHR45453">
    <property type="entry name" value="PHOSPHATE REGULON SENSOR PROTEIN PHOR"/>
    <property type="match status" value="1"/>
</dbReference>
<keyword evidence="7 13" id="KW-0418">Kinase</keyword>
<evidence type="ECO:0000256" key="3">
    <source>
        <dbReference type="ARBA" id="ARBA00012438"/>
    </source>
</evidence>
<evidence type="ECO:0000256" key="4">
    <source>
        <dbReference type="ARBA" id="ARBA00022475"/>
    </source>
</evidence>
<dbReference type="InterPro" id="IPR050351">
    <property type="entry name" value="BphY/WalK/GraS-like"/>
</dbReference>
<dbReference type="RefSeq" id="WP_008400027.1">
    <property type="nucleotide sequence ID" value="NZ_CYZP01000004.1"/>
</dbReference>
<dbReference type="GO" id="GO:0004721">
    <property type="term" value="F:phosphoprotein phosphatase activity"/>
    <property type="evidence" value="ECO:0007669"/>
    <property type="project" value="TreeGrafter"/>
</dbReference>
<dbReference type="PANTHER" id="PTHR45453:SF2">
    <property type="entry name" value="HISTIDINE KINASE"/>
    <property type="match status" value="1"/>
</dbReference>
<accession>A0A173YBG5</accession>
<keyword evidence="8 11" id="KW-1133">Transmembrane helix</keyword>
<evidence type="ECO:0000256" key="11">
    <source>
        <dbReference type="SAM" id="Phobius"/>
    </source>
</evidence>
<dbReference type="InterPro" id="IPR036890">
    <property type="entry name" value="HATPase_C_sf"/>
</dbReference>
<dbReference type="PROSITE" id="PS50109">
    <property type="entry name" value="HIS_KIN"/>
    <property type="match status" value="1"/>
</dbReference>
<organism evidence="13 14">
    <name type="scientific">Blautia obeum</name>
    <dbReference type="NCBI Taxonomy" id="40520"/>
    <lineage>
        <taxon>Bacteria</taxon>
        <taxon>Bacillati</taxon>
        <taxon>Bacillota</taxon>
        <taxon>Clostridia</taxon>
        <taxon>Lachnospirales</taxon>
        <taxon>Lachnospiraceae</taxon>
        <taxon>Blautia</taxon>
    </lineage>
</organism>
<evidence type="ECO:0000256" key="9">
    <source>
        <dbReference type="ARBA" id="ARBA00023012"/>
    </source>
</evidence>
<evidence type="ECO:0000256" key="5">
    <source>
        <dbReference type="ARBA" id="ARBA00022679"/>
    </source>
</evidence>
<proteinExistence type="predicted"/>
<evidence type="ECO:0000313" key="13">
    <source>
        <dbReference type="EMBL" id="CUN60920.1"/>
    </source>
</evidence>
<evidence type="ECO:0000256" key="6">
    <source>
        <dbReference type="ARBA" id="ARBA00022692"/>
    </source>
</evidence>
<dbReference type="GO" id="GO:0016036">
    <property type="term" value="P:cellular response to phosphate starvation"/>
    <property type="evidence" value="ECO:0007669"/>
    <property type="project" value="TreeGrafter"/>
</dbReference>
<dbReference type="GO" id="GO:0000155">
    <property type="term" value="F:phosphorelay sensor kinase activity"/>
    <property type="evidence" value="ECO:0007669"/>
    <property type="project" value="TreeGrafter"/>
</dbReference>
<keyword evidence="10 11" id="KW-0472">Membrane</keyword>
<dbReference type="GO" id="GO:0005886">
    <property type="term" value="C:plasma membrane"/>
    <property type="evidence" value="ECO:0007669"/>
    <property type="project" value="UniProtKB-SubCell"/>
</dbReference>
<dbReference type="PRINTS" id="PR00344">
    <property type="entry name" value="BCTRLSENSOR"/>
</dbReference>
<feature type="transmembrane region" description="Helical" evidence="11">
    <location>
        <begin position="40"/>
        <end position="61"/>
    </location>
</feature>
<comment type="catalytic activity">
    <reaction evidence="1">
        <text>ATP + protein L-histidine = ADP + protein N-phospho-L-histidine.</text>
        <dbReference type="EC" id="2.7.13.3"/>
    </reaction>
</comment>
<dbReference type="InterPro" id="IPR003594">
    <property type="entry name" value="HATPase_dom"/>
</dbReference>
<dbReference type="EMBL" id="CYZP01000004">
    <property type="protein sequence ID" value="CUN60920.1"/>
    <property type="molecule type" value="Genomic_DNA"/>
</dbReference>
<evidence type="ECO:0000256" key="10">
    <source>
        <dbReference type="ARBA" id="ARBA00023136"/>
    </source>
</evidence>
<keyword evidence="4" id="KW-1003">Cell membrane</keyword>
<evidence type="ECO:0000256" key="2">
    <source>
        <dbReference type="ARBA" id="ARBA00004651"/>
    </source>
</evidence>
<name>A0A173YBG5_9FIRM</name>
<dbReference type="EC" id="2.7.13.3" evidence="3"/>
<evidence type="ECO:0000256" key="8">
    <source>
        <dbReference type="ARBA" id="ARBA00022989"/>
    </source>
</evidence>
<dbReference type="Pfam" id="PF02518">
    <property type="entry name" value="HATPase_c"/>
    <property type="match status" value="1"/>
</dbReference>
<dbReference type="Proteomes" id="UP000095645">
    <property type="component" value="Unassembled WGS sequence"/>
</dbReference>
<evidence type="ECO:0000256" key="7">
    <source>
        <dbReference type="ARBA" id="ARBA00022777"/>
    </source>
</evidence>
<dbReference type="InterPro" id="IPR005467">
    <property type="entry name" value="His_kinase_dom"/>
</dbReference>
<dbReference type="SMART" id="SM00387">
    <property type="entry name" value="HATPase_c"/>
    <property type="match status" value="1"/>
</dbReference>
<dbReference type="AlphaFoldDB" id="A0A173YBG5"/>
<protein>
    <recommendedName>
        <fullName evidence="3">histidine kinase</fullName>
        <ecNumber evidence="3">2.7.13.3</ecNumber>
    </recommendedName>
</protein>
<dbReference type="InterPro" id="IPR004358">
    <property type="entry name" value="Sig_transdc_His_kin-like_C"/>
</dbReference>
<evidence type="ECO:0000259" key="12">
    <source>
        <dbReference type="PROSITE" id="PS50109"/>
    </source>
</evidence>
<comment type="subcellular location">
    <subcellularLocation>
        <location evidence="2">Cell membrane</location>
        <topology evidence="2">Multi-pass membrane protein</topology>
    </subcellularLocation>
</comment>
<keyword evidence="9" id="KW-0902">Two-component regulatory system</keyword>
<feature type="domain" description="Histidine kinase" evidence="12">
    <location>
        <begin position="130"/>
        <end position="343"/>
    </location>
</feature>
<dbReference type="SUPFAM" id="SSF55874">
    <property type="entry name" value="ATPase domain of HSP90 chaperone/DNA topoisomerase II/histidine kinase"/>
    <property type="match status" value="1"/>
</dbReference>